<dbReference type="Pfam" id="PF00196">
    <property type="entry name" value="GerE"/>
    <property type="match status" value="1"/>
</dbReference>
<dbReference type="GO" id="GO:0003677">
    <property type="term" value="F:DNA binding"/>
    <property type="evidence" value="ECO:0007669"/>
    <property type="project" value="UniProtKB-KW"/>
</dbReference>
<dbReference type="InterPro" id="IPR016032">
    <property type="entry name" value="Sig_transdc_resp-reg_C-effctor"/>
</dbReference>
<accession>A0A2C6DHR1</accession>
<organism evidence="3 5">
    <name type="scientific">Budvicia aquatica</name>
    <dbReference type="NCBI Taxonomy" id="82979"/>
    <lineage>
        <taxon>Bacteria</taxon>
        <taxon>Pseudomonadati</taxon>
        <taxon>Pseudomonadota</taxon>
        <taxon>Gammaproteobacteria</taxon>
        <taxon>Enterobacterales</taxon>
        <taxon>Budviciaceae</taxon>
        <taxon>Budvicia</taxon>
    </lineage>
</organism>
<feature type="domain" description="HTH luxR-type" evidence="2">
    <location>
        <begin position="1"/>
        <end position="51"/>
    </location>
</feature>
<keyword evidence="1" id="KW-0238">DNA-binding</keyword>
<protein>
    <submittedName>
        <fullName evidence="3">LuxR family transcriptional regulator</fullName>
    </submittedName>
    <submittedName>
        <fullName evidence="4">Transcriptional regulator FimZ</fullName>
    </submittedName>
</protein>
<dbReference type="EMBL" id="CAADJA010000002">
    <property type="protein sequence ID" value="VFS48378.1"/>
    <property type="molecule type" value="Genomic_DNA"/>
</dbReference>
<dbReference type="InterPro" id="IPR036388">
    <property type="entry name" value="WH-like_DNA-bd_sf"/>
</dbReference>
<dbReference type="Proteomes" id="UP000224974">
    <property type="component" value="Unassembled WGS sequence"/>
</dbReference>
<evidence type="ECO:0000259" key="2">
    <source>
        <dbReference type="PROSITE" id="PS50043"/>
    </source>
</evidence>
<dbReference type="Gene3D" id="1.10.10.10">
    <property type="entry name" value="Winged helix-like DNA-binding domain superfamily/Winged helix DNA-binding domain"/>
    <property type="match status" value="1"/>
</dbReference>
<evidence type="ECO:0000313" key="4">
    <source>
        <dbReference type="EMBL" id="VFS48378.1"/>
    </source>
</evidence>
<proteinExistence type="predicted"/>
<sequence>MFLIMAGLSEKEIAKKVNRTIRTVKFHKSNILQKNDCTTTREFIMLAKEHKWQFYIPPIFVKIQYIIE</sequence>
<evidence type="ECO:0000256" key="1">
    <source>
        <dbReference type="ARBA" id="ARBA00023125"/>
    </source>
</evidence>
<dbReference type="SMART" id="SM00421">
    <property type="entry name" value="HTH_LUXR"/>
    <property type="match status" value="1"/>
</dbReference>
<dbReference type="AlphaFoldDB" id="A0A2C6DHR1"/>
<dbReference type="Proteomes" id="UP000373449">
    <property type="component" value="Unassembled WGS sequence"/>
</dbReference>
<reference evidence="3" key="1">
    <citation type="submission" date="2017-09" db="EMBL/GenBank/DDBJ databases">
        <title>FDA dAtabase for Regulatory Grade micrObial Sequences (FDA-ARGOS): Supporting development and validation of Infectious Disease Dx tests.</title>
        <authorList>
            <person name="Minogue T."/>
            <person name="Wolcott M."/>
            <person name="Wasieloski L."/>
            <person name="Aguilar W."/>
            <person name="Moore D."/>
            <person name="Tallon L.J."/>
            <person name="Sadzewicz L."/>
            <person name="Ott S."/>
            <person name="Zhao X."/>
            <person name="Nagaraj S."/>
            <person name="Vavikolanu K."/>
            <person name="Aluvathingal J."/>
            <person name="Nadendla S."/>
            <person name="Sichtig H."/>
        </authorList>
    </citation>
    <scope>NUCLEOTIDE SEQUENCE</scope>
    <source>
        <strain evidence="3">FDAARGOS_387</strain>
    </source>
</reference>
<dbReference type="STRING" id="1111728.GCA_000427805_01880"/>
<dbReference type="PROSITE" id="PS50043">
    <property type="entry name" value="HTH_LUXR_2"/>
    <property type="match status" value="1"/>
</dbReference>
<gene>
    <name evidence="3" type="ORF">CRN84_10935</name>
    <name evidence="4" type="ORF">NCTC12282_03167</name>
</gene>
<evidence type="ECO:0000313" key="6">
    <source>
        <dbReference type="Proteomes" id="UP000373449"/>
    </source>
</evidence>
<reference evidence="5" key="2">
    <citation type="submission" date="2017-09" db="EMBL/GenBank/DDBJ databases">
        <title>FDA dAtabase for Regulatory Grade micrObial Sequences (FDA-ARGOS): Supporting development and validation of Infectious Disease Dx tests.</title>
        <authorList>
            <person name="Minogue T."/>
            <person name="Wolcott M."/>
            <person name="Wasieloski L."/>
            <person name="Aguilar W."/>
            <person name="Moore D."/>
            <person name="Tallon L."/>
            <person name="Sadzewicz L."/>
            <person name="Ott S."/>
            <person name="Zhao X."/>
            <person name="Nagaraj S."/>
            <person name="Vavikolanu K."/>
            <person name="Aluvathingal J."/>
            <person name="Nadendla S."/>
            <person name="Sichtig H."/>
        </authorList>
    </citation>
    <scope>NUCLEOTIDE SEQUENCE [LARGE SCALE GENOMIC DNA]</scope>
    <source>
        <strain evidence="5">FDAARGOS_387</strain>
    </source>
</reference>
<dbReference type="EMBL" id="PDDX01000001">
    <property type="protein sequence ID" value="PHI29818.1"/>
    <property type="molecule type" value="Genomic_DNA"/>
</dbReference>
<keyword evidence="5" id="KW-1185">Reference proteome</keyword>
<evidence type="ECO:0000313" key="3">
    <source>
        <dbReference type="EMBL" id="PHI29818.1"/>
    </source>
</evidence>
<evidence type="ECO:0000313" key="5">
    <source>
        <dbReference type="Proteomes" id="UP000224974"/>
    </source>
</evidence>
<dbReference type="GO" id="GO:0006355">
    <property type="term" value="P:regulation of DNA-templated transcription"/>
    <property type="evidence" value="ECO:0007669"/>
    <property type="project" value="InterPro"/>
</dbReference>
<dbReference type="InterPro" id="IPR000792">
    <property type="entry name" value="Tscrpt_reg_LuxR_C"/>
</dbReference>
<name>A0A2C6DHR1_9GAMM</name>
<reference evidence="4 6" key="3">
    <citation type="submission" date="2019-03" db="EMBL/GenBank/DDBJ databases">
        <authorList>
            <consortium name="Pathogen Informatics"/>
        </authorList>
    </citation>
    <scope>NUCLEOTIDE SEQUENCE [LARGE SCALE GENOMIC DNA]</scope>
    <source>
        <strain evidence="4 6">NCTC12282</strain>
    </source>
</reference>
<dbReference type="SUPFAM" id="SSF46894">
    <property type="entry name" value="C-terminal effector domain of the bipartite response regulators"/>
    <property type="match status" value="1"/>
</dbReference>